<dbReference type="AlphaFoldDB" id="A0AA85JNN3"/>
<evidence type="ECO:0000259" key="1">
    <source>
        <dbReference type="PROSITE" id="PS50174"/>
    </source>
</evidence>
<dbReference type="InterPro" id="IPR040341">
    <property type="entry name" value="GPATCH3"/>
</dbReference>
<keyword evidence="2" id="KW-1185">Reference proteome</keyword>
<evidence type="ECO:0000313" key="2">
    <source>
        <dbReference type="Proteomes" id="UP000050795"/>
    </source>
</evidence>
<feature type="domain" description="G-patch" evidence="1">
    <location>
        <begin position="380"/>
        <end position="435"/>
    </location>
</feature>
<dbReference type="PANTHER" id="PTHR14390">
    <property type="entry name" value="G PATCH DOMAIN CONTAINING PROTEIN 3"/>
    <property type="match status" value="1"/>
</dbReference>
<proteinExistence type="predicted"/>
<sequence length="549" mass="61590">MSSAAITTSDKFGLHAIKPTKVILICGIPKCFHASDLRMFFSQFVESSKFACFHYRHRPDVKTEAGTELDGHELLKCIKQKSRSTVTCCAHLLVFEEHVDEFFRLYHGANWLDPNDIPLDSKCHMYLLKCGKTDGFENLLEFKPLSWMPWGNVGTPTLHFFNLIKECKLESSLISKLGLNFSVCARNRKYGAVPFDYGNSVVSNVETHYSPEGLECGSTYNSTVHTQSDPTSNDNFANVVDIDSDDDVPEEWDRFEALHDDPYNLDRGNKAQLKYESKVELVWEKGGSGLVFHTDQRTWEKLDPLRKEEIFDEPSSFDWDIDMQPYEVPTDLGTGPTPSGFIGGERDTTELIDINRERESMDVRDLAYDPCAAFKNEVISKGYGGKILERMGWIPGTALGVKKDGSKFISGLIDPITCEGSLPPNVRTGLGFYGPPIRRQSLNARILNADTQKQETRSVYIRSVFDSPQTVARRSGLGLFPSLLRRDDPGLVVKWLRDRKASSNPLLNATSTVLDGPIPVKNRTIILNSYNNVSKEGISFISGGYLNPP</sequence>
<evidence type="ECO:0000313" key="3">
    <source>
        <dbReference type="WBParaSite" id="TREG1_47350.1"/>
    </source>
</evidence>
<name>A0AA85JNN3_TRIRE</name>
<organism evidence="2 3">
    <name type="scientific">Trichobilharzia regenti</name>
    <name type="common">Nasal bird schistosome</name>
    <dbReference type="NCBI Taxonomy" id="157069"/>
    <lineage>
        <taxon>Eukaryota</taxon>
        <taxon>Metazoa</taxon>
        <taxon>Spiralia</taxon>
        <taxon>Lophotrochozoa</taxon>
        <taxon>Platyhelminthes</taxon>
        <taxon>Trematoda</taxon>
        <taxon>Digenea</taxon>
        <taxon>Strigeidida</taxon>
        <taxon>Schistosomatoidea</taxon>
        <taxon>Schistosomatidae</taxon>
        <taxon>Trichobilharzia</taxon>
    </lineage>
</organism>
<protein>
    <recommendedName>
        <fullName evidence="1">G-patch domain-containing protein</fullName>
    </recommendedName>
</protein>
<dbReference type="GO" id="GO:0039536">
    <property type="term" value="P:negative regulation of RIG-I signaling pathway"/>
    <property type="evidence" value="ECO:0007669"/>
    <property type="project" value="InterPro"/>
</dbReference>
<accession>A0AA85JNN3</accession>
<dbReference type="PROSITE" id="PS50174">
    <property type="entry name" value="G_PATCH"/>
    <property type="match status" value="1"/>
</dbReference>
<dbReference type="GO" id="GO:0032480">
    <property type="term" value="P:negative regulation of type I interferon production"/>
    <property type="evidence" value="ECO:0007669"/>
    <property type="project" value="InterPro"/>
</dbReference>
<dbReference type="GO" id="GO:0003676">
    <property type="term" value="F:nucleic acid binding"/>
    <property type="evidence" value="ECO:0007669"/>
    <property type="project" value="InterPro"/>
</dbReference>
<dbReference type="GO" id="GO:0045893">
    <property type="term" value="P:positive regulation of DNA-templated transcription"/>
    <property type="evidence" value="ECO:0007669"/>
    <property type="project" value="TreeGrafter"/>
</dbReference>
<reference evidence="3" key="2">
    <citation type="submission" date="2023-11" db="UniProtKB">
        <authorList>
            <consortium name="WormBaseParasite"/>
        </authorList>
    </citation>
    <scope>IDENTIFICATION</scope>
</reference>
<dbReference type="WBParaSite" id="TREG1_47350.1">
    <property type="protein sequence ID" value="TREG1_47350.1"/>
    <property type="gene ID" value="TREG1_47350"/>
</dbReference>
<dbReference type="Proteomes" id="UP000050795">
    <property type="component" value="Unassembled WGS sequence"/>
</dbReference>
<dbReference type="InterPro" id="IPR000467">
    <property type="entry name" value="G_patch_dom"/>
</dbReference>
<dbReference type="PANTHER" id="PTHR14390:SF2">
    <property type="entry name" value="G PATCH DOMAIN-CONTAINING PROTEIN 3"/>
    <property type="match status" value="1"/>
</dbReference>
<reference evidence="2" key="1">
    <citation type="submission" date="2022-06" db="EMBL/GenBank/DDBJ databases">
        <authorList>
            <person name="Berger JAMES D."/>
            <person name="Berger JAMES D."/>
        </authorList>
    </citation>
    <scope>NUCLEOTIDE SEQUENCE [LARGE SCALE GENOMIC DNA]</scope>
</reference>